<feature type="non-terminal residue" evidence="2">
    <location>
        <position position="865"/>
    </location>
</feature>
<feature type="region of interest" description="Disordered" evidence="1">
    <location>
        <begin position="779"/>
        <end position="811"/>
    </location>
</feature>
<evidence type="ECO:0000313" key="3">
    <source>
        <dbReference type="Proteomes" id="UP000824890"/>
    </source>
</evidence>
<evidence type="ECO:0000256" key="1">
    <source>
        <dbReference type="SAM" id="MobiDB-lite"/>
    </source>
</evidence>
<feature type="region of interest" description="Disordered" evidence="1">
    <location>
        <begin position="676"/>
        <end position="702"/>
    </location>
</feature>
<feature type="compositionally biased region" description="Low complexity" evidence="1">
    <location>
        <begin position="779"/>
        <end position="793"/>
    </location>
</feature>
<gene>
    <name evidence="2" type="ORF">HID58_069655</name>
</gene>
<feature type="region of interest" description="Disordered" evidence="1">
    <location>
        <begin position="320"/>
        <end position="344"/>
    </location>
</feature>
<comment type="caution">
    <text evidence="2">The sequence shown here is derived from an EMBL/GenBank/DDBJ whole genome shotgun (WGS) entry which is preliminary data.</text>
</comment>
<protein>
    <submittedName>
        <fullName evidence="2">Uncharacterized protein</fullName>
    </submittedName>
</protein>
<reference evidence="2 3" key="1">
    <citation type="submission" date="2021-05" db="EMBL/GenBank/DDBJ databases">
        <title>Genome Assembly of Synthetic Allotetraploid Brassica napus Reveals Homoeologous Exchanges between Subgenomes.</title>
        <authorList>
            <person name="Davis J.T."/>
        </authorList>
    </citation>
    <scope>NUCLEOTIDE SEQUENCE [LARGE SCALE GENOMIC DNA]</scope>
    <source>
        <strain evidence="3">cv. Da-Ae</strain>
        <tissue evidence="2">Seedling</tissue>
    </source>
</reference>
<sequence>MHPPELNLMETENGSCSRGASYTGIANSYIVVMDWRSWDFKIDNDRIGRTVDISGIRGADGLKDKILREYGLLGREIFAEMSYWLNDDESDIVGKRAALVQIATDTDYKIFKALQRADKSVNVFVTFREFVGGEIIFLRSERVIASQVTVSVGIVDEDLVFLRRVEALGAAYAGDSGTTKPVYEKSTDNQKSGESVEVGSIVIPGSDNLPHQTCNERDKEMSSGDAMVVDMGKIKEDDTCVACVGVVEEKGNSKEVAIEETCQEIVVDRGKSKGDATEAGFGVMELTRKKGDDVGEDEDDDFEYDFNWWHDYVRNDCMTDDDKDDDGGPVVGGSGGRSALNGRHHFGMRGHRGLGFRKPWAHRGRGSNCTDGSKSRTHRFKSRCCEEDTDDATDYLCTSRTVSSAYTKERDTDEIDNISSSPTFSKGRGNILNSPSVNCAYTEERLTGESVDVVLVTPPKQNHKHTPAMEDDDDDFDQPPITLGAEDCGGQTFPKGRGNISTSPPVSCPHNEATEIGDSVDVVLVTPAKNINKDNCGLEDDVDFVLNKSEGGDVDVVLVTPPKQNPKHNRPMEDEEAFVRSPVTQVPESGERSTKGKDYISTCGTVSSGYNDDDFVDPPVTQAEYEGFFSAMRSKISVRVWSQQSLRRLEHSFKKKQKSKIYLRWRKLPKKTLEDTTTLGTNREEESEEEEESTDDWSYEGDMRVDVSDDDMIDEDTDEYIHHGERGSVSAIPGSLTASNTMAGGGSVSAVPGSLTASNAMAGGGSVANSSAAEQGSISFSSTESSAEQGSVSCSNSMAGGGSVVDSSAVKQSSVSGSSAAGVGYVSGSRTYAAGVGSVSGSSCAGFGSVAASSANSNSGAVSDA</sequence>
<keyword evidence="3" id="KW-1185">Reference proteome</keyword>
<organism evidence="2 3">
    <name type="scientific">Brassica napus</name>
    <name type="common">Rape</name>
    <dbReference type="NCBI Taxonomy" id="3708"/>
    <lineage>
        <taxon>Eukaryota</taxon>
        <taxon>Viridiplantae</taxon>
        <taxon>Streptophyta</taxon>
        <taxon>Embryophyta</taxon>
        <taxon>Tracheophyta</taxon>
        <taxon>Spermatophyta</taxon>
        <taxon>Magnoliopsida</taxon>
        <taxon>eudicotyledons</taxon>
        <taxon>Gunneridae</taxon>
        <taxon>Pentapetalae</taxon>
        <taxon>rosids</taxon>
        <taxon>malvids</taxon>
        <taxon>Brassicales</taxon>
        <taxon>Brassicaceae</taxon>
        <taxon>Brassiceae</taxon>
        <taxon>Brassica</taxon>
    </lineage>
</organism>
<evidence type="ECO:0000313" key="2">
    <source>
        <dbReference type="EMBL" id="KAH0872293.1"/>
    </source>
</evidence>
<proteinExistence type="predicted"/>
<dbReference type="EMBL" id="JAGKQM010000016">
    <property type="protein sequence ID" value="KAH0872293.1"/>
    <property type="molecule type" value="Genomic_DNA"/>
</dbReference>
<accession>A0ABQ7YWN7</accession>
<feature type="compositionally biased region" description="Acidic residues" evidence="1">
    <location>
        <begin position="685"/>
        <end position="699"/>
    </location>
</feature>
<dbReference type="Proteomes" id="UP000824890">
    <property type="component" value="Unassembled WGS sequence"/>
</dbReference>
<name>A0ABQ7YWN7_BRANA</name>